<evidence type="ECO:0000256" key="17">
    <source>
        <dbReference type="RuleBase" id="RU368119"/>
    </source>
</evidence>
<keyword evidence="6 17" id="KW-0812">Transmembrane</keyword>
<feature type="transmembrane region" description="Helical" evidence="17">
    <location>
        <begin position="7"/>
        <end position="27"/>
    </location>
</feature>
<comment type="pathway">
    <text evidence="2 17">Protein modification; protein glycosylation.</text>
</comment>
<evidence type="ECO:0000256" key="16">
    <source>
        <dbReference type="ARBA" id="ARBA00049421"/>
    </source>
</evidence>
<dbReference type="EC" id="2.4.1.101" evidence="14 17"/>
<dbReference type="InterPro" id="IPR029044">
    <property type="entry name" value="Nucleotide-diphossugar_trans"/>
</dbReference>
<keyword evidence="9 17" id="KW-1133">Transmembrane helix</keyword>
<keyword evidence="5" id="KW-0808">Transferase</keyword>
<accession>A0A158R2S5</accession>
<dbReference type="FunFam" id="3.90.550.10:FF:000055">
    <property type="entry name" value="Alpha-1,3-mannosyl-glycoprotein 2-beta-N-acetylglucosaminyltransferase"/>
    <property type="match status" value="1"/>
</dbReference>
<dbReference type="OMA" id="KGYDLSW"/>
<organism evidence="20">
    <name type="scientific">Nippostrongylus brasiliensis</name>
    <name type="common">Rat hookworm</name>
    <dbReference type="NCBI Taxonomy" id="27835"/>
    <lineage>
        <taxon>Eukaryota</taxon>
        <taxon>Metazoa</taxon>
        <taxon>Ecdysozoa</taxon>
        <taxon>Nematoda</taxon>
        <taxon>Chromadorea</taxon>
        <taxon>Rhabditida</taxon>
        <taxon>Rhabditina</taxon>
        <taxon>Rhabditomorpha</taxon>
        <taxon>Strongyloidea</taxon>
        <taxon>Heligmosomidae</taxon>
        <taxon>Nippostrongylus</taxon>
    </lineage>
</organism>
<keyword evidence="12 17" id="KW-0464">Manganese</keyword>
<evidence type="ECO:0000256" key="5">
    <source>
        <dbReference type="ARBA" id="ARBA00022679"/>
    </source>
</evidence>
<evidence type="ECO:0000256" key="10">
    <source>
        <dbReference type="ARBA" id="ARBA00023034"/>
    </source>
</evidence>
<keyword evidence="19" id="KW-1185">Reference proteome</keyword>
<evidence type="ECO:0000256" key="11">
    <source>
        <dbReference type="ARBA" id="ARBA00023136"/>
    </source>
</evidence>
<name>A0A158R2S5_NIPBR</name>
<keyword evidence="8 17" id="KW-0735">Signal-anchor</keyword>
<evidence type="ECO:0000256" key="9">
    <source>
        <dbReference type="ARBA" id="ARBA00022989"/>
    </source>
</evidence>
<comment type="function">
    <text evidence="13 17">Initiates complex N-linked carbohydrate formation. Essential for the conversion of high-mannose to hybrid and complex N-glycans.</text>
</comment>
<dbReference type="WBParaSite" id="NBR_0001671901-mRNA-1">
    <property type="protein sequence ID" value="NBR_0001671901-mRNA-1"/>
    <property type="gene ID" value="NBR_0001671901"/>
</dbReference>
<dbReference type="GO" id="GO:0030145">
    <property type="term" value="F:manganese ion binding"/>
    <property type="evidence" value="ECO:0007669"/>
    <property type="project" value="UniProtKB-UniRule"/>
</dbReference>
<reference evidence="20" key="1">
    <citation type="submission" date="2016-04" db="UniProtKB">
        <authorList>
            <consortium name="WormBaseParasite"/>
        </authorList>
    </citation>
    <scope>IDENTIFICATION</scope>
</reference>
<evidence type="ECO:0000313" key="18">
    <source>
        <dbReference type="EMBL" id="VDL80315.1"/>
    </source>
</evidence>
<dbReference type="GO" id="GO:0006487">
    <property type="term" value="P:protein N-linked glycosylation"/>
    <property type="evidence" value="ECO:0007669"/>
    <property type="project" value="TreeGrafter"/>
</dbReference>
<evidence type="ECO:0000313" key="20">
    <source>
        <dbReference type="WBParaSite" id="NBR_0001671901-mRNA-1"/>
    </source>
</evidence>
<keyword evidence="11 17" id="KW-0472">Membrane</keyword>
<evidence type="ECO:0000256" key="2">
    <source>
        <dbReference type="ARBA" id="ARBA00004922"/>
    </source>
</evidence>
<dbReference type="Proteomes" id="UP000271162">
    <property type="component" value="Unassembled WGS sequence"/>
</dbReference>
<reference evidence="18 19" key="2">
    <citation type="submission" date="2018-11" db="EMBL/GenBank/DDBJ databases">
        <authorList>
            <consortium name="Pathogen Informatics"/>
        </authorList>
    </citation>
    <scope>NUCLEOTIDE SEQUENCE [LARGE SCALE GENOMIC DNA]</scope>
</reference>
<evidence type="ECO:0000256" key="7">
    <source>
        <dbReference type="ARBA" id="ARBA00022723"/>
    </source>
</evidence>
<dbReference type="GO" id="GO:0000139">
    <property type="term" value="C:Golgi membrane"/>
    <property type="evidence" value="ECO:0007669"/>
    <property type="project" value="UniProtKB-SubCell"/>
</dbReference>
<dbReference type="PANTHER" id="PTHR10468">
    <property type="entry name" value="PROTEIN O-LINKED-MANNOSE BETA-1,2-N-ACETYLGLUCOSAMINYLTRANSFERASE 1/ALPHA-1,3-MANNOSYL-GLYCOPROTEIN 2-BETA-N-ACETYLGLUCOSAMINYLTRANSFERASE"/>
    <property type="match status" value="1"/>
</dbReference>
<dbReference type="Pfam" id="PF03071">
    <property type="entry name" value="GNT-I"/>
    <property type="match status" value="2"/>
</dbReference>
<evidence type="ECO:0000313" key="19">
    <source>
        <dbReference type="Proteomes" id="UP000271162"/>
    </source>
</evidence>
<dbReference type="InterPro" id="IPR052261">
    <property type="entry name" value="Glycosyltransferase_13"/>
</dbReference>
<comment type="similarity">
    <text evidence="3 17">Belongs to the glycosyltransferase 13 family.</text>
</comment>
<dbReference type="STRING" id="27835.A0A158R2S5"/>
<dbReference type="SUPFAM" id="SSF53448">
    <property type="entry name" value="Nucleotide-diphospho-sugar transferases"/>
    <property type="match status" value="1"/>
</dbReference>
<protein>
    <recommendedName>
        <fullName evidence="14 17">Alpha-1,3-mannosyl-glycoprotein 2-beta-N-acetylglucosaminyltransferase</fullName>
        <shortName evidence="17">GNT-I</shortName>
        <shortName evidence="17">GlcNAc-T I</shortName>
        <ecNumber evidence="14 17">2.4.1.101</ecNumber>
    </recommendedName>
    <alternativeName>
        <fullName evidence="15 17">N-glycosyl-oligosaccharide-glycoprotein N-acetylglucosaminyltransferase I</fullName>
    </alternativeName>
</protein>
<evidence type="ECO:0000256" key="8">
    <source>
        <dbReference type="ARBA" id="ARBA00022968"/>
    </source>
</evidence>
<dbReference type="GO" id="GO:0003827">
    <property type="term" value="F:alpha-1,3-mannosylglycoprotein 2-beta-N-acetylglucosaminyltransferase activity"/>
    <property type="evidence" value="ECO:0007669"/>
    <property type="project" value="UniProtKB-UniRule"/>
</dbReference>
<proteinExistence type="inferred from homology"/>
<comment type="cofactor">
    <cofactor evidence="17">
        <name>Mn(2+)</name>
        <dbReference type="ChEBI" id="CHEBI:29035"/>
    </cofactor>
    <text evidence="17">The cofactor is mostly bound to the substrate.</text>
</comment>
<keyword evidence="4 17" id="KW-0328">Glycosyltransferase</keyword>
<evidence type="ECO:0000256" key="15">
    <source>
        <dbReference type="ARBA" id="ARBA00041712"/>
    </source>
</evidence>
<keyword evidence="7 17" id="KW-0479">Metal-binding</keyword>
<dbReference type="PANTHER" id="PTHR10468:SF0">
    <property type="entry name" value="ALPHA-1,3-MANNOSYL-GLYCOPROTEIN 2-BETA-N-ACETYLGLUCOSAMINYLTRANSFERASE"/>
    <property type="match status" value="1"/>
</dbReference>
<dbReference type="Gene3D" id="3.10.180.20">
    <property type="entry name" value="N-Acetylglucosaminyltransferase I, Domain 2"/>
    <property type="match status" value="1"/>
</dbReference>
<evidence type="ECO:0000256" key="14">
    <source>
        <dbReference type="ARBA" id="ARBA00038949"/>
    </source>
</evidence>
<comment type="catalytic activity">
    <reaction evidence="16 17">
        <text>N(4)-(alpha-D-Man-(1-&gt;3)-[alpha-D-Man-(1-&gt;3)-[alpha-D-Man-(1-&gt;6)]-alpha-D-Man-(1-&gt;6)]-beta-D-Man-(1-&gt;4)-beta-D-GlcNAc-(1-&gt;4)-beta-D-GlcNAc)-L-asparaginyl-[protein] (N-glucan mannose isomer 5A1,2) + UDP-N-acetyl-alpha-D-glucosamine = N(4)-{beta-D-GlcNAc-(1-&gt;2)-alpha-D-Man-(1-&gt;3)-[alpha-D-Man-(1-&gt;3)-[alpha-D-Man-(1-&gt;6)]-alpha-D-Man-(1-&gt;6)]-beta-D-Man-(1-&gt;4)-beta-D-GlcNAc-(1-&gt;4)-beta-D-GlcNAc}-L-asparaginyl-[protein] + UDP + H(+)</text>
        <dbReference type="Rhea" id="RHEA:11456"/>
        <dbReference type="Rhea" id="RHEA-COMP:14367"/>
        <dbReference type="Rhea" id="RHEA-COMP:14368"/>
        <dbReference type="ChEBI" id="CHEBI:15378"/>
        <dbReference type="ChEBI" id="CHEBI:57705"/>
        <dbReference type="ChEBI" id="CHEBI:58223"/>
        <dbReference type="ChEBI" id="CHEBI:59087"/>
        <dbReference type="ChEBI" id="CHEBI:60625"/>
        <dbReference type="EC" id="2.4.1.101"/>
    </reaction>
</comment>
<evidence type="ECO:0000256" key="6">
    <source>
        <dbReference type="ARBA" id="ARBA00022692"/>
    </source>
</evidence>
<dbReference type="EMBL" id="UYSL01022359">
    <property type="protein sequence ID" value="VDL80315.1"/>
    <property type="molecule type" value="Genomic_DNA"/>
</dbReference>
<evidence type="ECO:0000256" key="1">
    <source>
        <dbReference type="ARBA" id="ARBA00004323"/>
    </source>
</evidence>
<dbReference type="UniPathway" id="UPA00378"/>
<evidence type="ECO:0000256" key="3">
    <source>
        <dbReference type="ARBA" id="ARBA00006492"/>
    </source>
</evidence>
<evidence type="ECO:0000256" key="4">
    <source>
        <dbReference type="ARBA" id="ARBA00022676"/>
    </source>
</evidence>
<dbReference type="AlphaFoldDB" id="A0A158R2S5"/>
<dbReference type="InterPro" id="IPR004139">
    <property type="entry name" value="Glyco_trans_13"/>
</dbReference>
<evidence type="ECO:0000256" key="12">
    <source>
        <dbReference type="ARBA" id="ARBA00023211"/>
    </source>
</evidence>
<comment type="subcellular location">
    <subcellularLocation>
        <location evidence="1 17">Golgi apparatus membrane</location>
        <topology evidence="1 17">Single-pass type II membrane protein</topology>
    </subcellularLocation>
</comment>
<evidence type="ECO:0000256" key="13">
    <source>
        <dbReference type="ARBA" id="ARBA00037706"/>
    </source>
</evidence>
<gene>
    <name evidence="18" type="ORF">NBR_LOCUS16720</name>
</gene>
<sequence>MDARKPFVVFFSFGVLVWIYLFITMAGNDSHMSASNADVDGDSAALAALSEQAKQDEVEIMRLRAVISRLSISNPRAEPESEAVGHQKKRRKWEDPIPVLVFACNRADAVSSLLRKLIELRPSKELFPIIVSQDCNDEKVRSAVNQFLGDVQYVKHQSAEEAQVDVPFHHTQYATYYYIARHYKLALEHVFDKLGYNSVILLEDDLDISTDFFEYFSGTRYLLDLDPMLWCVSAWNDNGKAGNIDRNAHSLLYRSDFFPGLGWMMTRTLWKEVGPKWPAGFWDDWLREPENRKDRQCIRPEISRTKMTSFGKLGASKGLFFNKHLARVILNDVYVAFTSMDLDYLLNPKYDGDFNRTVFQESPLMSVEDAVRFTLHNGNAGRSIRVEYNGNEDYIRKADTFHVMHDFKEFFRRFGSLFILVLTIIDFVKAGVPRTAYQGVVTCFFNGVRVFLVPDRNVVKNYIKSWEVPERFERN</sequence>
<dbReference type="Gene3D" id="3.90.550.10">
    <property type="entry name" value="Spore Coat Polysaccharide Biosynthesis Protein SpsA, Chain A"/>
    <property type="match status" value="1"/>
</dbReference>
<keyword evidence="10 17" id="KW-0333">Golgi apparatus</keyword>